<dbReference type="EMBL" id="CADEPI010000485">
    <property type="protein sequence ID" value="CAB3386469.1"/>
    <property type="molecule type" value="Genomic_DNA"/>
</dbReference>
<accession>A0A8S1DRI5</accession>
<dbReference type="Proteomes" id="UP000494165">
    <property type="component" value="Unassembled WGS sequence"/>
</dbReference>
<evidence type="ECO:0000313" key="2">
    <source>
        <dbReference type="EMBL" id="CAB3386469.1"/>
    </source>
</evidence>
<dbReference type="AlphaFoldDB" id="A0A8S1DRI5"/>
<name>A0A8S1DRI5_9INSE</name>
<gene>
    <name evidence="2" type="ORF">CLODIP_2_CD02111</name>
</gene>
<evidence type="ECO:0000256" key="1">
    <source>
        <dbReference type="SAM" id="MobiDB-lite"/>
    </source>
</evidence>
<proteinExistence type="predicted"/>
<protein>
    <submittedName>
        <fullName evidence="2">Uncharacterized protein</fullName>
    </submittedName>
</protein>
<comment type="caution">
    <text evidence="2">The sequence shown here is derived from an EMBL/GenBank/DDBJ whole genome shotgun (WGS) entry which is preliminary data.</text>
</comment>
<keyword evidence="3" id="KW-1185">Reference proteome</keyword>
<feature type="region of interest" description="Disordered" evidence="1">
    <location>
        <begin position="29"/>
        <end position="58"/>
    </location>
</feature>
<evidence type="ECO:0000313" key="3">
    <source>
        <dbReference type="Proteomes" id="UP000494165"/>
    </source>
</evidence>
<sequence length="85" mass="9476">MISANTGTTNLWTHLKHRHDNLWLAAKEQDMSRDEANSIKSQSLNGSVKSPSNSKRGQQLTLTLWGKAKSQIPQMFKIPDLLSAS</sequence>
<feature type="compositionally biased region" description="Polar residues" evidence="1">
    <location>
        <begin position="38"/>
        <end position="58"/>
    </location>
</feature>
<organism evidence="2 3">
    <name type="scientific">Cloeon dipterum</name>
    <dbReference type="NCBI Taxonomy" id="197152"/>
    <lineage>
        <taxon>Eukaryota</taxon>
        <taxon>Metazoa</taxon>
        <taxon>Ecdysozoa</taxon>
        <taxon>Arthropoda</taxon>
        <taxon>Hexapoda</taxon>
        <taxon>Insecta</taxon>
        <taxon>Pterygota</taxon>
        <taxon>Palaeoptera</taxon>
        <taxon>Ephemeroptera</taxon>
        <taxon>Pisciforma</taxon>
        <taxon>Baetidae</taxon>
        <taxon>Cloeon</taxon>
    </lineage>
</organism>
<reference evidence="2 3" key="1">
    <citation type="submission" date="2020-04" db="EMBL/GenBank/DDBJ databases">
        <authorList>
            <person name="Alioto T."/>
            <person name="Alioto T."/>
            <person name="Gomez Garrido J."/>
        </authorList>
    </citation>
    <scope>NUCLEOTIDE SEQUENCE [LARGE SCALE GENOMIC DNA]</scope>
</reference>